<name>A0A401FXX3_9BACT</name>
<dbReference type="InterPro" id="IPR011059">
    <property type="entry name" value="Metal-dep_hydrolase_composite"/>
</dbReference>
<dbReference type="InterPro" id="IPR032466">
    <property type="entry name" value="Metal_Hydrolase"/>
</dbReference>
<dbReference type="GO" id="GO:0005829">
    <property type="term" value="C:cytosol"/>
    <property type="evidence" value="ECO:0007669"/>
    <property type="project" value="TreeGrafter"/>
</dbReference>
<reference evidence="3" key="1">
    <citation type="submission" date="2017-11" db="EMBL/GenBank/DDBJ databases">
        <authorList>
            <person name="Watanabe M."/>
            <person name="Kojima H."/>
        </authorList>
    </citation>
    <scope>NUCLEOTIDE SEQUENCE [LARGE SCALE GENOMIC DNA]</scope>
    <source>
        <strain evidence="3">Tokyo 01</strain>
    </source>
</reference>
<organism evidence="2 3">
    <name type="scientific">Desulfonema ishimotonii</name>
    <dbReference type="NCBI Taxonomy" id="45657"/>
    <lineage>
        <taxon>Bacteria</taxon>
        <taxon>Pseudomonadati</taxon>
        <taxon>Thermodesulfobacteriota</taxon>
        <taxon>Desulfobacteria</taxon>
        <taxon>Desulfobacterales</taxon>
        <taxon>Desulfococcaceae</taxon>
        <taxon>Desulfonema</taxon>
    </lineage>
</organism>
<dbReference type="PANTHER" id="PTHR11647">
    <property type="entry name" value="HYDRANTOINASE/DIHYDROPYRIMIDINASE FAMILY MEMBER"/>
    <property type="match status" value="1"/>
</dbReference>
<reference evidence="3" key="2">
    <citation type="submission" date="2019-01" db="EMBL/GenBank/DDBJ databases">
        <title>Genome sequence of Desulfonema ishimotonii strain Tokyo 01.</title>
        <authorList>
            <person name="Fukui M."/>
        </authorList>
    </citation>
    <scope>NUCLEOTIDE SEQUENCE [LARGE SCALE GENOMIC DNA]</scope>
    <source>
        <strain evidence="3">Tokyo 01</strain>
    </source>
</reference>
<protein>
    <submittedName>
        <fullName evidence="2">D-aminoacylase</fullName>
    </submittedName>
</protein>
<dbReference type="EMBL" id="BEXT01000001">
    <property type="protein sequence ID" value="GBC61827.1"/>
    <property type="molecule type" value="Genomic_DNA"/>
</dbReference>
<dbReference type="GO" id="GO:0016812">
    <property type="term" value="F:hydrolase activity, acting on carbon-nitrogen (but not peptide) bonds, in cyclic amides"/>
    <property type="evidence" value="ECO:0007669"/>
    <property type="project" value="TreeGrafter"/>
</dbReference>
<dbReference type="SUPFAM" id="SSF51338">
    <property type="entry name" value="Composite domain of metallo-dependent hydrolases"/>
    <property type="match status" value="1"/>
</dbReference>
<dbReference type="SUPFAM" id="SSF51556">
    <property type="entry name" value="Metallo-dependent hydrolases"/>
    <property type="match status" value="1"/>
</dbReference>
<dbReference type="Pfam" id="PF07969">
    <property type="entry name" value="Amidohydro_3"/>
    <property type="match status" value="1"/>
</dbReference>
<dbReference type="InterPro" id="IPR013108">
    <property type="entry name" value="Amidohydro_3"/>
</dbReference>
<dbReference type="PANTHER" id="PTHR11647:SF1">
    <property type="entry name" value="COLLAPSIN RESPONSE MEDIATOR PROTEIN"/>
    <property type="match status" value="1"/>
</dbReference>
<dbReference type="Gene3D" id="2.30.40.10">
    <property type="entry name" value="Urease, subunit C, domain 1"/>
    <property type="match status" value="1"/>
</dbReference>
<dbReference type="RefSeq" id="WP_124329067.1">
    <property type="nucleotide sequence ID" value="NZ_BEXT01000001.1"/>
</dbReference>
<dbReference type="GO" id="GO:0016811">
    <property type="term" value="F:hydrolase activity, acting on carbon-nitrogen (but not peptide) bonds, in linear amides"/>
    <property type="evidence" value="ECO:0007669"/>
    <property type="project" value="InterPro"/>
</dbReference>
<evidence type="ECO:0000313" key="2">
    <source>
        <dbReference type="EMBL" id="GBC61827.1"/>
    </source>
</evidence>
<dbReference type="InterPro" id="IPR050378">
    <property type="entry name" value="Metallo-dep_Hydrolases_sf"/>
</dbReference>
<dbReference type="Gene3D" id="3.30.1490.130">
    <property type="entry name" value="D-aminoacylase. Domain 3"/>
    <property type="match status" value="1"/>
</dbReference>
<dbReference type="Proteomes" id="UP000288096">
    <property type="component" value="Unassembled WGS sequence"/>
</dbReference>
<dbReference type="OrthoDB" id="9766983at2"/>
<accession>A0A401FXX3</accession>
<evidence type="ECO:0000259" key="1">
    <source>
        <dbReference type="Pfam" id="PF07969"/>
    </source>
</evidence>
<proteinExistence type="predicted"/>
<comment type="caution">
    <text evidence="2">The sequence shown here is derived from an EMBL/GenBank/DDBJ whole genome shotgun (WGS) entry which is preliminary data.</text>
</comment>
<sequence>MFDILIRGASLIDGTGAEARPGDVGIAGGRFTAVGHAVDGEAVRVIDGRGLVLVPGFIDIHCHSDVSHFTEPDMAFKLRQGVTLEVVGNCGTSLAPVDEQHRDAFLLKAEEEFGSRSCPVNWSEFGEYADALDRGGLGLSVMGLVGHNTLRVAAMGFAATAPDPSEMDCMRRLLAQSLEQGAVGLSTGLIYMPGCFADTGEVVALARIVREAGGFYASHMRNEAEGVLDAIDEVIHIGRKTGVPLHISHLKVAGFRNWHLAEQVAEKIGQARADGLDLTCDVYPYARSCTNLLTLIPPWALDGGVRSLLARLSEKAGCRRIVRDIREGLPGWENMYHNAGWDRITLASVRSDSGRSMQGKTLGQIASERGADPFETLLAIIRAEAGGVSIVTASMNEEIVARFLGLPFVMAGSDGTPEDGYPHPRVYGTFPRIIRKFVREMKAFSLETAVHKMTGMPARRLGLRDRGRIETGCRADAVLFDPASFSDTATYDNPRQFPKGLHSVIVNGQPVIDNAAFTGARPGRFLPRPTAF</sequence>
<keyword evidence="3" id="KW-1185">Reference proteome</keyword>
<dbReference type="CDD" id="cd01297">
    <property type="entry name" value="D-aminoacylase"/>
    <property type="match status" value="1"/>
</dbReference>
<dbReference type="Gene3D" id="3.20.20.140">
    <property type="entry name" value="Metal-dependent hydrolases"/>
    <property type="match status" value="1"/>
</dbReference>
<evidence type="ECO:0000313" key="3">
    <source>
        <dbReference type="Proteomes" id="UP000288096"/>
    </source>
</evidence>
<gene>
    <name evidence="2" type="ORF">DENIS_2789</name>
</gene>
<dbReference type="InterPro" id="IPR023100">
    <property type="entry name" value="D-aminoacylase_insert_dom_sf"/>
</dbReference>
<feature type="domain" description="Amidohydrolase 3" evidence="1">
    <location>
        <begin position="44"/>
        <end position="512"/>
    </location>
</feature>
<dbReference type="AlphaFoldDB" id="A0A401FXX3"/>